<protein>
    <submittedName>
        <fullName evidence="10">M13 family metallopeptidase</fullName>
        <ecNumber evidence="10">3.4.24.-</ecNumber>
    </submittedName>
</protein>
<dbReference type="Proteomes" id="UP001245285">
    <property type="component" value="Unassembled WGS sequence"/>
</dbReference>
<dbReference type="EC" id="3.4.24.-" evidence="10"/>
<dbReference type="InterPro" id="IPR042089">
    <property type="entry name" value="Peptidase_M13_dom_2"/>
</dbReference>
<evidence type="ECO:0000256" key="3">
    <source>
        <dbReference type="ARBA" id="ARBA00022670"/>
    </source>
</evidence>
<dbReference type="PANTHER" id="PTHR11733">
    <property type="entry name" value="ZINC METALLOPROTEASE FAMILY M13 NEPRILYSIN-RELATED"/>
    <property type="match status" value="1"/>
</dbReference>
<evidence type="ECO:0000256" key="1">
    <source>
        <dbReference type="ARBA" id="ARBA00001947"/>
    </source>
</evidence>
<name>A0ABU3CL41_9FLAO</name>
<evidence type="ECO:0000256" key="2">
    <source>
        <dbReference type="ARBA" id="ARBA00007357"/>
    </source>
</evidence>
<evidence type="ECO:0000313" key="11">
    <source>
        <dbReference type="Proteomes" id="UP001245285"/>
    </source>
</evidence>
<feature type="domain" description="Peptidase M13 N-terminal" evidence="9">
    <location>
        <begin position="48"/>
        <end position="428"/>
    </location>
</feature>
<comment type="cofactor">
    <cofactor evidence="1">
        <name>Zn(2+)</name>
        <dbReference type="ChEBI" id="CHEBI:29105"/>
    </cofactor>
</comment>
<dbReference type="CDD" id="cd08662">
    <property type="entry name" value="M13"/>
    <property type="match status" value="1"/>
</dbReference>
<evidence type="ECO:0000256" key="4">
    <source>
        <dbReference type="ARBA" id="ARBA00022723"/>
    </source>
</evidence>
<dbReference type="PANTHER" id="PTHR11733:SF167">
    <property type="entry name" value="FI17812P1-RELATED"/>
    <property type="match status" value="1"/>
</dbReference>
<feature type="domain" description="Peptidase M13 C-terminal" evidence="8">
    <location>
        <begin position="484"/>
        <end position="686"/>
    </location>
</feature>
<sequence length="689" mass="78393">MNTLKNVLLFSALGSAVLTGCKNDDRTAQAEEEVHGINLAYMDTTTNPKNDFFRYVNGKWLDSTEIPEDRTSWGSFYELRQRTDDDALSILEAASSSDTLNPDSDQAKAVSLYKSIMDTVSRNQMGIEPIKPYLAKIDSINNKEDLQNFLVDMSEYGSAGFFSFGVSADRKNSNMNAAYLNPSGLGLPDRDYYVADDSDSKEKREKYKEYIAEMLQYLDYSEEEASAEAETILAFETSLAQPQLDKVERRDARKTYNPMTVNELQNTVPAMQWEAFFEGIGAKDLDTIIITQPEYMKSLQDIIAQNSVEDWKAYLKWNLFNDAASMLTTELERENWEFYDKTLQGAQEQRPRNERALGTVNGTVGEALGKLYVEKHFPPEAKEKAQEMIGNIIKAYENRINELPWMSEETKKKALEKLASFTVKVGYPDEWEDYSGLEIKSPEEGGSYFQNLMNAQKWRVEENLAELGQPVDKSEWYMPPQTVNAYYNPSYNEIVFPAAILQPPFYDYKADAAVNYGGIGAVIGHEISHGFDDSGSRFDAEGNLNNWWTDEDLEQFEELGSELADQYSAIEVLDSVYINGQFTLGENIGDLGGVNAAYDGLQIHLEEHGNPGEIDGYTPEQRFFMSWATVWRTKMREEALRNRIKTDPHSPGMYRAYVPLQNIDAFYEAFDIAEGDKMYVSPENRVKIW</sequence>
<dbReference type="Gene3D" id="3.40.390.10">
    <property type="entry name" value="Collagenase (Catalytic Domain)"/>
    <property type="match status" value="1"/>
</dbReference>
<dbReference type="InterPro" id="IPR018497">
    <property type="entry name" value="Peptidase_M13_C"/>
</dbReference>
<dbReference type="SUPFAM" id="SSF55486">
    <property type="entry name" value="Metalloproteases ('zincins'), catalytic domain"/>
    <property type="match status" value="1"/>
</dbReference>
<keyword evidence="6" id="KW-0862">Zinc</keyword>
<evidence type="ECO:0000256" key="7">
    <source>
        <dbReference type="ARBA" id="ARBA00023049"/>
    </source>
</evidence>
<dbReference type="RefSeq" id="WP_311495212.1">
    <property type="nucleotide sequence ID" value="NZ_JAVRHO010000012.1"/>
</dbReference>
<dbReference type="InterPro" id="IPR024079">
    <property type="entry name" value="MetalloPept_cat_dom_sf"/>
</dbReference>
<comment type="caution">
    <text evidence="10">The sequence shown here is derived from an EMBL/GenBank/DDBJ whole genome shotgun (WGS) entry which is preliminary data.</text>
</comment>
<evidence type="ECO:0000259" key="9">
    <source>
        <dbReference type="Pfam" id="PF05649"/>
    </source>
</evidence>
<dbReference type="Pfam" id="PF01431">
    <property type="entry name" value="Peptidase_M13"/>
    <property type="match status" value="1"/>
</dbReference>
<proteinExistence type="inferred from homology"/>
<evidence type="ECO:0000313" key="10">
    <source>
        <dbReference type="EMBL" id="MDT0647054.1"/>
    </source>
</evidence>
<keyword evidence="3" id="KW-0645">Protease</keyword>
<dbReference type="PROSITE" id="PS51257">
    <property type="entry name" value="PROKAR_LIPOPROTEIN"/>
    <property type="match status" value="1"/>
</dbReference>
<keyword evidence="7" id="KW-0482">Metalloprotease</keyword>
<dbReference type="Pfam" id="PF05649">
    <property type="entry name" value="Peptidase_M13_N"/>
    <property type="match status" value="1"/>
</dbReference>
<evidence type="ECO:0000256" key="6">
    <source>
        <dbReference type="ARBA" id="ARBA00022833"/>
    </source>
</evidence>
<dbReference type="EMBL" id="JAVRHO010000012">
    <property type="protein sequence ID" value="MDT0647054.1"/>
    <property type="molecule type" value="Genomic_DNA"/>
</dbReference>
<accession>A0ABU3CL41</accession>
<comment type="similarity">
    <text evidence="2">Belongs to the peptidase M13 family.</text>
</comment>
<gene>
    <name evidence="10" type="ORF">RM545_10155</name>
</gene>
<evidence type="ECO:0000259" key="8">
    <source>
        <dbReference type="Pfam" id="PF01431"/>
    </source>
</evidence>
<dbReference type="PRINTS" id="PR00786">
    <property type="entry name" value="NEPRILYSIN"/>
</dbReference>
<dbReference type="GO" id="GO:0016787">
    <property type="term" value="F:hydrolase activity"/>
    <property type="evidence" value="ECO:0007669"/>
    <property type="project" value="UniProtKB-KW"/>
</dbReference>
<dbReference type="InterPro" id="IPR008753">
    <property type="entry name" value="Peptidase_M13_N"/>
</dbReference>
<evidence type="ECO:0000256" key="5">
    <source>
        <dbReference type="ARBA" id="ARBA00022801"/>
    </source>
</evidence>
<reference evidence="10 11" key="1">
    <citation type="submission" date="2023-09" db="EMBL/GenBank/DDBJ databases">
        <authorList>
            <person name="Rey-Velasco X."/>
        </authorList>
    </citation>
    <scope>NUCLEOTIDE SEQUENCE [LARGE SCALE GENOMIC DNA]</scope>
    <source>
        <strain evidence="10 11">F260</strain>
    </source>
</reference>
<dbReference type="Gene3D" id="1.10.1380.10">
    <property type="entry name" value="Neutral endopeptidase , domain2"/>
    <property type="match status" value="1"/>
</dbReference>
<organism evidence="10 11">
    <name type="scientific">Autumnicola lenta</name>
    <dbReference type="NCBI Taxonomy" id="3075593"/>
    <lineage>
        <taxon>Bacteria</taxon>
        <taxon>Pseudomonadati</taxon>
        <taxon>Bacteroidota</taxon>
        <taxon>Flavobacteriia</taxon>
        <taxon>Flavobacteriales</taxon>
        <taxon>Flavobacteriaceae</taxon>
        <taxon>Autumnicola</taxon>
    </lineage>
</organism>
<dbReference type="InterPro" id="IPR000718">
    <property type="entry name" value="Peptidase_M13"/>
</dbReference>
<keyword evidence="4" id="KW-0479">Metal-binding</keyword>
<keyword evidence="11" id="KW-1185">Reference proteome</keyword>
<dbReference type="PROSITE" id="PS51885">
    <property type="entry name" value="NEPRILYSIN"/>
    <property type="match status" value="1"/>
</dbReference>
<keyword evidence="5 10" id="KW-0378">Hydrolase</keyword>